<gene>
    <name evidence="5" type="ORF">LKD47_08155</name>
</gene>
<dbReference type="Proteomes" id="UP001198893">
    <property type="component" value="Unassembled WGS sequence"/>
</dbReference>
<dbReference type="PANTHER" id="PTHR30146">
    <property type="entry name" value="LACI-RELATED TRANSCRIPTIONAL REPRESSOR"/>
    <property type="match status" value="1"/>
</dbReference>
<evidence type="ECO:0000256" key="1">
    <source>
        <dbReference type="ARBA" id="ARBA00023015"/>
    </source>
</evidence>
<accession>A0AAW4WEC7</accession>
<sequence length="192" mass="21501">MLEDTPDDPDIPYLIAGNYSELVTEQVEYILDHNPELEAIAFANDNMAKAGYRVCAARDPLVGHDIAITGFDDIDHAKTMEPPLTSVSHSSFQFSCQALQNALMLCQGKKPQSCRMSAIFHQRSSCGCQLHTGFTTLRHISMERLRKCLPKDAITARLGGDEFVSFILTDILKHSDAILYEEKVKRRASIRK</sequence>
<dbReference type="GO" id="GO:0003700">
    <property type="term" value="F:DNA-binding transcription factor activity"/>
    <property type="evidence" value="ECO:0007669"/>
    <property type="project" value="TreeGrafter"/>
</dbReference>
<dbReference type="RefSeq" id="WP_227710160.1">
    <property type="nucleotide sequence ID" value="NZ_JAJEQW010000008.1"/>
</dbReference>
<keyword evidence="2" id="KW-0238">DNA-binding</keyword>
<dbReference type="EMBL" id="JAJEQW010000008">
    <property type="protein sequence ID" value="MCC2242263.1"/>
    <property type="molecule type" value="Genomic_DNA"/>
</dbReference>
<evidence type="ECO:0000259" key="4">
    <source>
        <dbReference type="Pfam" id="PF13377"/>
    </source>
</evidence>
<evidence type="ECO:0000313" key="5">
    <source>
        <dbReference type="EMBL" id="MCC2242263.1"/>
    </source>
</evidence>
<dbReference type="PANTHER" id="PTHR30146:SF109">
    <property type="entry name" value="HTH-TYPE TRANSCRIPTIONAL REGULATOR GALS"/>
    <property type="match status" value="1"/>
</dbReference>
<dbReference type="AlphaFoldDB" id="A0AAW4WEC7"/>
<dbReference type="InterPro" id="IPR046335">
    <property type="entry name" value="LacI/GalR-like_sensor"/>
</dbReference>
<reference evidence="5" key="1">
    <citation type="submission" date="2021-10" db="EMBL/GenBank/DDBJ databases">
        <title>Anaerobic single-cell dispensing facilitates the cultivation of human gut bacteria.</title>
        <authorList>
            <person name="Afrizal A."/>
        </authorList>
    </citation>
    <scope>NUCLEOTIDE SEQUENCE</scope>
    <source>
        <strain evidence="5">CLA-AA-H204</strain>
    </source>
</reference>
<evidence type="ECO:0000256" key="2">
    <source>
        <dbReference type="ARBA" id="ARBA00023125"/>
    </source>
</evidence>
<proteinExistence type="predicted"/>
<keyword evidence="3" id="KW-0804">Transcription</keyword>
<feature type="domain" description="Transcriptional regulator LacI/GalR-like sensor" evidence="4">
    <location>
        <begin position="25"/>
        <end position="126"/>
    </location>
</feature>
<evidence type="ECO:0000313" key="6">
    <source>
        <dbReference type="Proteomes" id="UP001198893"/>
    </source>
</evidence>
<dbReference type="SUPFAM" id="SSF53822">
    <property type="entry name" value="Periplasmic binding protein-like I"/>
    <property type="match status" value="1"/>
</dbReference>
<organism evidence="5 6">
    <name type="scientific">Roseburia amylophila</name>
    <dbReference type="NCBI Taxonomy" id="2981794"/>
    <lineage>
        <taxon>Bacteria</taxon>
        <taxon>Bacillati</taxon>
        <taxon>Bacillota</taxon>
        <taxon>Clostridia</taxon>
        <taxon>Lachnospirales</taxon>
        <taxon>Lachnospiraceae</taxon>
        <taxon>Roseburia</taxon>
    </lineage>
</organism>
<protein>
    <submittedName>
        <fullName evidence="5">Substrate-binding domain-containing protein</fullName>
    </submittedName>
</protein>
<evidence type="ECO:0000256" key="3">
    <source>
        <dbReference type="ARBA" id="ARBA00023163"/>
    </source>
</evidence>
<name>A0AAW4WEC7_9FIRM</name>
<dbReference type="Pfam" id="PF13377">
    <property type="entry name" value="Peripla_BP_3"/>
    <property type="match status" value="1"/>
</dbReference>
<keyword evidence="1" id="KW-0805">Transcription regulation</keyword>
<comment type="caution">
    <text evidence="5">The sequence shown here is derived from an EMBL/GenBank/DDBJ whole genome shotgun (WGS) entry which is preliminary data.</text>
</comment>
<dbReference type="GO" id="GO:0000976">
    <property type="term" value="F:transcription cis-regulatory region binding"/>
    <property type="evidence" value="ECO:0007669"/>
    <property type="project" value="TreeGrafter"/>
</dbReference>
<dbReference type="Gene3D" id="3.40.50.2300">
    <property type="match status" value="1"/>
</dbReference>
<dbReference type="InterPro" id="IPR028082">
    <property type="entry name" value="Peripla_BP_I"/>
</dbReference>